<keyword evidence="5" id="KW-1185">Reference proteome</keyword>
<dbReference type="Pfam" id="PF00106">
    <property type="entry name" value="adh_short"/>
    <property type="match status" value="1"/>
</dbReference>
<dbReference type="Gene3D" id="3.40.50.720">
    <property type="entry name" value="NAD(P)-binding Rossmann-like Domain"/>
    <property type="match status" value="1"/>
</dbReference>
<evidence type="ECO:0000313" key="5">
    <source>
        <dbReference type="Proteomes" id="UP000676194"/>
    </source>
</evidence>
<dbReference type="PANTHER" id="PTHR44196">
    <property type="entry name" value="DEHYDROGENASE/REDUCTASE SDR FAMILY MEMBER 7B"/>
    <property type="match status" value="1"/>
</dbReference>
<keyword evidence="2" id="KW-0560">Oxidoreductase</keyword>
<dbReference type="InterPro" id="IPR002347">
    <property type="entry name" value="SDR_fam"/>
</dbReference>
<reference evidence="4" key="1">
    <citation type="submission" date="2021-05" db="EMBL/GenBank/DDBJ databases">
        <title>Complete genome sequence of the cellulolytic planctomycete Telmatocola sphagniphila SP2T and characterization of the first cellulase from planctomycetes.</title>
        <authorList>
            <person name="Rakitin A.L."/>
            <person name="Beletsky A.V."/>
            <person name="Naumoff D.G."/>
            <person name="Kulichevskaya I.S."/>
            <person name="Mardanov A.V."/>
            <person name="Ravin N.V."/>
            <person name="Dedysh S.N."/>
        </authorList>
    </citation>
    <scope>NUCLEOTIDE SEQUENCE</scope>
    <source>
        <strain evidence="4">SP2T</strain>
    </source>
</reference>
<comment type="similarity">
    <text evidence="1 3">Belongs to the short-chain dehydrogenases/reductases (SDR) family.</text>
</comment>
<dbReference type="EMBL" id="CP074694">
    <property type="protein sequence ID" value="QVL31769.1"/>
    <property type="molecule type" value="Genomic_DNA"/>
</dbReference>
<evidence type="ECO:0000256" key="1">
    <source>
        <dbReference type="ARBA" id="ARBA00006484"/>
    </source>
</evidence>
<dbReference type="Proteomes" id="UP000676194">
    <property type="component" value="Chromosome"/>
</dbReference>
<protein>
    <submittedName>
        <fullName evidence="4">SDR family NAD(P)-dependent oxidoreductase</fullName>
    </submittedName>
</protein>
<gene>
    <name evidence="4" type="ORF">KIH39_23490</name>
</gene>
<name>A0A8E6B5D7_9BACT</name>
<organism evidence="4 5">
    <name type="scientific">Telmatocola sphagniphila</name>
    <dbReference type="NCBI Taxonomy" id="1123043"/>
    <lineage>
        <taxon>Bacteria</taxon>
        <taxon>Pseudomonadati</taxon>
        <taxon>Planctomycetota</taxon>
        <taxon>Planctomycetia</taxon>
        <taxon>Gemmatales</taxon>
        <taxon>Gemmataceae</taxon>
    </lineage>
</organism>
<dbReference type="GO" id="GO:0016491">
    <property type="term" value="F:oxidoreductase activity"/>
    <property type="evidence" value="ECO:0007669"/>
    <property type="project" value="UniProtKB-KW"/>
</dbReference>
<dbReference type="PRINTS" id="PR00080">
    <property type="entry name" value="SDRFAMILY"/>
</dbReference>
<dbReference type="SUPFAM" id="SSF51735">
    <property type="entry name" value="NAD(P)-binding Rossmann-fold domains"/>
    <property type="match status" value="1"/>
</dbReference>
<evidence type="ECO:0000256" key="3">
    <source>
        <dbReference type="RuleBase" id="RU000363"/>
    </source>
</evidence>
<dbReference type="KEGG" id="tsph:KIH39_23490"/>
<accession>A0A8E6B5D7</accession>
<dbReference type="CDD" id="cd05233">
    <property type="entry name" value="SDR_c"/>
    <property type="match status" value="1"/>
</dbReference>
<dbReference type="InterPro" id="IPR036291">
    <property type="entry name" value="NAD(P)-bd_dom_sf"/>
</dbReference>
<proteinExistence type="inferred from homology"/>
<dbReference type="AlphaFoldDB" id="A0A8E6B5D7"/>
<evidence type="ECO:0000256" key="2">
    <source>
        <dbReference type="ARBA" id="ARBA00023002"/>
    </source>
</evidence>
<dbReference type="GO" id="GO:0016020">
    <property type="term" value="C:membrane"/>
    <property type="evidence" value="ECO:0007669"/>
    <property type="project" value="TreeGrafter"/>
</dbReference>
<sequence>MRRELNGAAILLTGATKGIGRKVAHLLADEKAKLAITSRSQSDLDALALELRSKGIQVAPIAADLTKEEDRRKLVAEAVRQLGGLDVLINNAGLCSFGEFSTSDESILRRLMEINFFAPVEMARLCLPHLTASNNKPAILNVGSICSRRGIPSYPEHCATKHAIAGITESWRGEFQRFGVDVCLVLPGLVSGQPDRASHLLRDEGKIYLNPNAGPSEDQVARGIVKALKKGWMETVIGQLALLIHRGNRVTPWLLDAVMRKKVLSYKA</sequence>
<dbReference type="PRINTS" id="PR00081">
    <property type="entry name" value="GDHRDH"/>
</dbReference>
<evidence type="ECO:0000313" key="4">
    <source>
        <dbReference type="EMBL" id="QVL31769.1"/>
    </source>
</evidence>
<dbReference type="RefSeq" id="WP_213496025.1">
    <property type="nucleotide sequence ID" value="NZ_CP074694.1"/>
</dbReference>
<dbReference type="PANTHER" id="PTHR44196:SF1">
    <property type="entry name" value="DEHYDROGENASE_REDUCTASE SDR FAMILY MEMBER 7B"/>
    <property type="match status" value="1"/>
</dbReference>